<dbReference type="HAMAP" id="MF_01477">
    <property type="entry name" value="Iojap_RsfS"/>
    <property type="match status" value="1"/>
</dbReference>
<dbReference type="PANTHER" id="PTHR21043">
    <property type="entry name" value="IOJAP SUPERFAMILY ORTHOLOG"/>
    <property type="match status" value="1"/>
</dbReference>
<dbReference type="Proteomes" id="UP000216004">
    <property type="component" value="Unassembled WGS sequence"/>
</dbReference>
<evidence type="ECO:0000256" key="1">
    <source>
        <dbReference type="ARBA" id="ARBA00010574"/>
    </source>
</evidence>
<gene>
    <name evidence="2" type="primary">rsfS</name>
    <name evidence="3" type="ORF">BOCO_0132</name>
</gene>
<dbReference type="InterPro" id="IPR004394">
    <property type="entry name" value="Iojap/RsfS/C7orf30"/>
</dbReference>
<protein>
    <recommendedName>
        <fullName evidence="2">Ribosomal silencing factor RsfS</fullName>
    </recommendedName>
</protein>
<comment type="caution">
    <text evidence="3">The sequence shown here is derived from an EMBL/GenBank/DDBJ whole genome shotgun (WGS) entry which is preliminary data.</text>
</comment>
<dbReference type="NCBIfam" id="TIGR00090">
    <property type="entry name" value="rsfS_iojap_ybeB"/>
    <property type="match status" value="1"/>
</dbReference>
<keyword evidence="2" id="KW-0963">Cytoplasm</keyword>
<dbReference type="GO" id="GO:0005737">
    <property type="term" value="C:cytoplasm"/>
    <property type="evidence" value="ECO:0007669"/>
    <property type="project" value="UniProtKB-SubCell"/>
</dbReference>
<evidence type="ECO:0000313" key="4">
    <source>
        <dbReference type="Proteomes" id="UP000216004"/>
    </source>
</evidence>
<dbReference type="EMBL" id="MWWS01000002">
    <property type="protein sequence ID" value="OZG50946.1"/>
    <property type="molecule type" value="Genomic_DNA"/>
</dbReference>
<accession>A0A261EW95</accession>
<sequence length="144" mass="15985">MPALQSSIDAVIVAAKAANDAKAMDILAFDVAQAFGITDVFMLVTGDNERQVLSIAEKVERQLHEQLGLRPAAREGVDDARWILLDYLDFVIHIMHKEARHYYDLERLWKDCPQIDLPLTDPLHEPVLSAGVSGSEAGEAHPQE</sequence>
<proteinExistence type="inferred from homology"/>
<keyword evidence="2" id="KW-0810">Translation regulation</keyword>
<dbReference type="OrthoDB" id="9793681at2"/>
<keyword evidence="2" id="KW-0678">Repressor</keyword>
<dbReference type="Gene3D" id="3.30.460.10">
    <property type="entry name" value="Beta Polymerase, domain 2"/>
    <property type="match status" value="1"/>
</dbReference>
<keyword evidence="4" id="KW-1185">Reference proteome</keyword>
<dbReference type="AlphaFoldDB" id="A0A261EW95"/>
<organism evidence="3 4">
    <name type="scientific">Bombiscardovia coagulans</name>
    <dbReference type="NCBI Taxonomy" id="686666"/>
    <lineage>
        <taxon>Bacteria</taxon>
        <taxon>Bacillati</taxon>
        <taxon>Actinomycetota</taxon>
        <taxon>Actinomycetes</taxon>
        <taxon>Bifidobacteriales</taxon>
        <taxon>Bifidobacteriaceae</taxon>
        <taxon>Bombiscardovia</taxon>
    </lineage>
</organism>
<dbReference type="InterPro" id="IPR043519">
    <property type="entry name" value="NT_sf"/>
</dbReference>
<dbReference type="PANTHER" id="PTHR21043:SF0">
    <property type="entry name" value="MITOCHONDRIAL ASSEMBLY OF RIBOSOMAL LARGE SUBUNIT PROTEIN 1"/>
    <property type="match status" value="1"/>
</dbReference>
<dbReference type="GO" id="GO:0090071">
    <property type="term" value="P:negative regulation of ribosome biogenesis"/>
    <property type="evidence" value="ECO:0007669"/>
    <property type="project" value="UniProtKB-UniRule"/>
</dbReference>
<dbReference type="RefSeq" id="WP_094722188.1">
    <property type="nucleotide sequence ID" value="NZ_MWWS01000002.1"/>
</dbReference>
<comment type="subunit">
    <text evidence="2">Interacts with ribosomal protein uL14 (rplN).</text>
</comment>
<dbReference type="GO" id="GO:0042256">
    <property type="term" value="P:cytosolic ribosome assembly"/>
    <property type="evidence" value="ECO:0007669"/>
    <property type="project" value="UniProtKB-UniRule"/>
</dbReference>
<name>A0A261EW95_9BIFI</name>
<dbReference type="SUPFAM" id="SSF81301">
    <property type="entry name" value="Nucleotidyltransferase"/>
    <property type="match status" value="1"/>
</dbReference>
<dbReference type="GO" id="GO:0043023">
    <property type="term" value="F:ribosomal large subunit binding"/>
    <property type="evidence" value="ECO:0007669"/>
    <property type="project" value="TreeGrafter"/>
</dbReference>
<dbReference type="GO" id="GO:0017148">
    <property type="term" value="P:negative regulation of translation"/>
    <property type="evidence" value="ECO:0007669"/>
    <property type="project" value="UniProtKB-UniRule"/>
</dbReference>
<reference evidence="3 4" key="1">
    <citation type="journal article" date="2017" name="BMC Genomics">
        <title>Comparative genomic and phylogenomic analyses of the Bifidobacteriaceae family.</title>
        <authorList>
            <person name="Lugli G.A."/>
            <person name="Milani C."/>
            <person name="Turroni F."/>
            <person name="Duranti S."/>
            <person name="Mancabelli L."/>
            <person name="Mangifesta M."/>
            <person name="Ferrario C."/>
            <person name="Modesto M."/>
            <person name="Mattarelli P."/>
            <person name="Jiri K."/>
            <person name="van Sinderen D."/>
            <person name="Ventura M."/>
        </authorList>
    </citation>
    <scope>NUCLEOTIDE SEQUENCE [LARGE SCALE GENOMIC DNA]</scope>
    <source>
        <strain evidence="3 4">DSM 22924</strain>
    </source>
</reference>
<evidence type="ECO:0000313" key="3">
    <source>
        <dbReference type="EMBL" id="OZG50946.1"/>
    </source>
</evidence>
<dbReference type="Pfam" id="PF02410">
    <property type="entry name" value="RsfS"/>
    <property type="match status" value="1"/>
</dbReference>
<evidence type="ECO:0000256" key="2">
    <source>
        <dbReference type="HAMAP-Rule" id="MF_01477"/>
    </source>
</evidence>
<comment type="similarity">
    <text evidence="1 2">Belongs to the Iojap/RsfS family.</text>
</comment>
<comment type="subcellular location">
    <subcellularLocation>
        <location evidence="2">Cytoplasm</location>
    </subcellularLocation>
</comment>
<comment type="function">
    <text evidence="2">Functions as a ribosomal silencing factor. Interacts with ribosomal protein uL14 (rplN), blocking formation of intersubunit bridge B8. Prevents association of the 30S and 50S ribosomal subunits and the formation of functional ribosomes, thus repressing translation.</text>
</comment>